<gene>
    <name evidence="1" type="ORF">GIW81_00765</name>
</gene>
<dbReference type="AlphaFoldDB" id="A0A6I3KEY7"/>
<dbReference type="Proteomes" id="UP000440694">
    <property type="component" value="Unassembled WGS sequence"/>
</dbReference>
<evidence type="ECO:0000313" key="2">
    <source>
        <dbReference type="Proteomes" id="UP000440694"/>
    </source>
</evidence>
<protein>
    <submittedName>
        <fullName evidence="1">Uncharacterized protein</fullName>
    </submittedName>
</protein>
<accession>A0A6I3KEY7</accession>
<proteinExistence type="predicted"/>
<comment type="caution">
    <text evidence="1">The sequence shown here is derived from an EMBL/GenBank/DDBJ whole genome shotgun (WGS) entry which is preliminary data.</text>
</comment>
<dbReference type="RefSeq" id="WP_154737449.1">
    <property type="nucleotide sequence ID" value="NZ_WMBQ01000001.1"/>
</dbReference>
<organism evidence="1 2">
    <name type="scientific">Hyphomicrobium album</name>
    <dbReference type="NCBI Taxonomy" id="2665159"/>
    <lineage>
        <taxon>Bacteria</taxon>
        <taxon>Pseudomonadati</taxon>
        <taxon>Pseudomonadota</taxon>
        <taxon>Alphaproteobacteria</taxon>
        <taxon>Hyphomicrobiales</taxon>
        <taxon>Hyphomicrobiaceae</taxon>
        <taxon>Hyphomicrobium</taxon>
    </lineage>
</organism>
<sequence length="121" mass="13528">MTTLPAVLRGYLLDERQLAQLALEHTLEEIGRLTGRDTMYDRALILSGQQSHRFEHALLIAVLRLYCMVDDGLIAKLLSVHAEDVARISRAFMAHAACEPATRKLVSDLRSELDPYSLPIG</sequence>
<keyword evidence="2" id="KW-1185">Reference proteome</keyword>
<evidence type="ECO:0000313" key="1">
    <source>
        <dbReference type="EMBL" id="MTD92859.1"/>
    </source>
</evidence>
<reference evidence="1 2" key="1">
    <citation type="submission" date="2019-11" db="EMBL/GenBank/DDBJ databases">
        <title>Identification of a novel strain.</title>
        <authorList>
            <person name="Xu Q."/>
            <person name="Wang G."/>
        </authorList>
    </citation>
    <scope>NUCLEOTIDE SEQUENCE [LARGE SCALE GENOMIC DNA]</scope>
    <source>
        <strain evidence="2">xq</strain>
    </source>
</reference>
<name>A0A6I3KEY7_9HYPH</name>
<dbReference type="EMBL" id="WMBQ01000001">
    <property type="protein sequence ID" value="MTD92859.1"/>
    <property type="molecule type" value="Genomic_DNA"/>
</dbReference>